<dbReference type="GO" id="GO:0046540">
    <property type="term" value="C:U4/U6 x U5 tri-snRNP complex"/>
    <property type="evidence" value="ECO:0007669"/>
    <property type="project" value="InterPro"/>
</dbReference>
<protein>
    <recommendedName>
        <fullName evidence="1">Small nuclear ribonucleoprotein Prp3 C-terminal domain-containing protein</fullName>
    </recommendedName>
</protein>
<evidence type="ECO:0000313" key="3">
    <source>
        <dbReference type="Proteomes" id="UP000224567"/>
    </source>
</evidence>
<reference evidence="2 3" key="1">
    <citation type="journal article" date="2017" name="Genome Biol.">
        <title>New reference genome sequences of hot pepper reveal the massive evolution of plant disease-resistance genes by retroduplication.</title>
        <authorList>
            <person name="Kim S."/>
            <person name="Park J."/>
            <person name="Yeom S.I."/>
            <person name="Kim Y.M."/>
            <person name="Seo E."/>
            <person name="Kim K.T."/>
            <person name="Kim M.S."/>
            <person name="Lee J.M."/>
            <person name="Cheong K."/>
            <person name="Shin H.S."/>
            <person name="Kim S.B."/>
            <person name="Han K."/>
            <person name="Lee J."/>
            <person name="Park M."/>
            <person name="Lee H.A."/>
            <person name="Lee H.Y."/>
            <person name="Lee Y."/>
            <person name="Oh S."/>
            <person name="Lee J.H."/>
            <person name="Choi E."/>
            <person name="Choi E."/>
            <person name="Lee S.E."/>
            <person name="Jeon J."/>
            <person name="Kim H."/>
            <person name="Choi G."/>
            <person name="Song H."/>
            <person name="Lee J."/>
            <person name="Lee S.C."/>
            <person name="Kwon J.K."/>
            <person name="Lee H.Y."/>
            <person name="Koo N."/>
            <person name="Hong Y."/>
            <person name="Kim R.W."/>
            <person name="Kang W.H."/>
            <person name="Huh J.H."/>
            <person name="Kang B.C."/>
            <person name="Yang T.J."/>
            <person name="Lee Y.H."/>
            <person name="Bennetzen J.L."/>
            <person name="Choi D."/>
        </authorList>
    </citation>
    <scope>NUCLEOTIDE SEQUENCE [LARGE SCALE GENOMIC DNA]</scope>
    <source>
        <strain evidence="3">cv. PBC81</strain>
    </source>
</reference>
<feature type="domain" description="Small nuclear ribonucleoprotein Prp3 C-terminal" evidence="1">
    <location>
        <begin position="18"/>
        <end position="54"/>
    </location>
</feature>
<dbReference type="AlphaFoldDB" id="A0A2G2WUF4"/>
<comment type="caution">
    <text evidence="2">The sequence shown here is derived from an EMBL/GenBank/DDBJ whole genome shotgun (WGS) entry which is preliminary data.</text>
</comment>
<dbReference type="PANTHER" id="PTHR14212">
    <property type="entry name" value="U4/U6-ASSOCIATED RNA SPLICING FACTOR-RELATED"/>
    <property type="match status" value="1"/>
</dbReference>
<dbReference type="OrthoDB" id="10264544at2759"/>
<accession>A0A2G2WUF4</accession>
<dbReference type="PANTHER" id="PTHR14212:SF0">
    <property type="entry name" value="U4_U6 SMALL NUCLEAR RIBONUCLEOPROTEIN PRP3"/>
    <property type="match status" value="1"/>
</dbReference>
<dbReference type="Pfam" id="PF06544">
    <property type="entry name" value="Prp3_C"/>
    <property type="match status" value="1"/>
</dbReference>
<keyword evidence="3" id="KW-1185">Reference proteome</keyword>
<evidence type="ECO:0000313" key="2">
    <source>
        <dbReference type="EMBL" id="PHT48863.1"/>
    </source>
</evidence>
<name>A0A2G2WUF4_CAPBA</name>
<dbReference type="EMBL" id="MLFT02000005">
    <property type="protein sequence ID" value="PHT48863.1"/>
    <property type="molecule type" value="Genomic_DNA"/>
</dbReference>
<dbReference type="InterPro" id="IPR010541">
    <property type="entry name" value="Prp3_C"/>
</dbReference>
<evidence type="ECO:0000259" key="1">
    <source>
        <dbReference type="Pfam" id="PF06544"/>
    </source>
</evidence>
<gene>
    <name evidence="2" type="ORF">CQW23_13071</name>
</gene>
<organism evidence="2 3">
    <name type="scientific">Capsicum baccatum</name>
    <name type="common">Peruvian pepper</name>
    <dbReference type="NCBI Taxonomy" id="33114"/>
    <lineage>
        <taxon>Eukaryota</taxon>
        <taxon>Viridiplantae</taxon>
        <taxon>Streptophyta</taxon>
        <taxon>Embryophyta</taxon>
        <taxon>Tracheophyta</taxon>
        <taxon>Spermatophyta</taxon>
        <taxon>Magnoliopsida</taxon>
        <taxon>eudicotyledons</taxon>
        <taxon>Gunneridae</taxon>
        <taxon>Pentapetalae</taxon>
        <taxon>asterids</taxon>
        <taxon>lamiids</taxon>
        <taxon>Solanales</taxon>
        <taxon>Solanaceae</taxon>
        <taxon>Solanoideae</taxon>
        <taxon>Capsiceae</taxon>
        <taxon>Capsicum</taxon>
    </lineage>
</organism>
<sequence>MSRQRSQFQYTVSMTFRFSHPPNRFKVDVNAQQNRMTGIAVISGDMSVVAVEGLIEAAAREVFADAVVPDYWDHTVNFKDDEISVLGRSSL</sequence>
<dbReference type="Proteomes" id="UP000224567">
    <property type="component" value="Unassembled WGS sequence"/>
</dbReference>
<dbReference type="InterPro" id="IPR027104">
    <property type="entry name" value="Prp3"/>
</dbReference>
<reference evidence="3" key="2">
    <citation type="journal article" date="2017" name="J. Anim. Genet.">
        <title>Multiple reference genome sequences of hot pepper reveal the massive evolution of plant disease resistance genes by retroduplication.</title>
        <authorList>
            <person name="Kim S."/>
            <person name="Park J."/>
            <person name="Yeom S.-I."/>
            <person name="Kim Y.-M."/>
            <person name="Seo E."/>
            <person name="Kim K.-T."/>
            <person name="Kim M.-S."/>
            <person name="Lee J.M."/>
            <person name="Cheong K."/>
            <person name="Shin H.-S."/>
            <person name="Kim S.-B."/>
            <person name="Han K."/>
            <person name="Lee J."/>
            <person name="Park M."/>
            <person name="Lee H.-A."/>
            <person name="Lee H.-Y."/>
            <person name="Lee Y."/>
            <person name="Oh S."/>
            <person name="Lee J.H."/>
            <person name="Choi E."/>
            <person name="Choi E."/>
            <person name="Lee S.E."/>
            <person name="Jeon J."/>
            <person name="Kim H."/>
            <person name="Choi G."/>
            <person name="Song H."/>
            <person name="Lee J."/>
            <person name="Lee S.-C."/>
            <person name="Kwon J.-K."/>
            <person name="Lee H.-Y."/>
            <person name="Koo N."/>
            <person name="Hong Y."/>
            <person name="Kim R.W."/>
            <person name="Kang W.-H."/>
            <person name="Huh J.H."/>
            <person name="Kang B.-C."/>
            <person name="Yang T.-J."/>
            <person name="Lee Y.-H."/>
            <person name="Bennetzen J.L."/>
            <person name="Choi D."/>
        </authorList>
    </citation>
    <scope>NUCLEOTIDE SEQUENCE [LARGE SCALE GENOMIC DNA]</scope>
    <source>
        <strain evidence="3">cv. PBC81</strain>
    </source>
</reference>
<dbReference type="STRING" id="33114.A0A2G2WUF4"/>
<proteinExistence type="predicted"/>
<dbReference type="GO" id="GO:0000398">
    <property type="term" value="P:mRNA splicing, via spliceosome"/>
    <property type="evidence" value="ECO:0007669"/>
    <property type="project" value="InterPro"/>
</dbReference>